<evidence type="ECO:0008006" key="4">
    <source>
        <dbReference type="Google" id="ProtNLM"/>
    </source>
</evidence>
<protein>
    <recommendedName>
        <fullName evidence="4">Coiled-coil protein</fullName>
    </recommendedName>
</protein>
<feature type="transmembrane region" description="Helical" evidence="1">
    <location>
        <begin position="212"/>
        <end position="229"/>
    </location>
</feature>
<name>A0A0W0SV35_9GAMM</name>
<keyword evidence="3" id="KW-1185">Reference proteome</keyword>
<dbReference type="Proteomes" id="UP000054742">
    <property type="component" value="Unassembled WGS sequence"/>
</dbReference>
<dbReference type="RefSeq" id="WP_058440389.1">
    <property type="nucleotide sequence ID" value="NZ_CAAAHU010000001.1"/>
</dbReference>
<evidence type="ECO:0000256" key="1">
    <source>
        <dbReference type="SAM" id="Phobius"/>
    </source>
</evidence>
<proteinExistence type="predicted"/>
<organism evidence="2 3">
    <name type="scientific">Legionella brunensis</name>
    <dbReference type="NCBI Taxonomy" id="29422"/>
    <lineage>
        <taxon>Bacteria</taxon>
        <taxon>Pseudomonadati</taxon>
        <taxon>Pseudomonadota</taxon>
        <taxon>Gammaproteobacteria</taxon>
        <taxon>Legionellales</taxon>
        <taxon>Legionellaceae</taxon>
        <taxon>Legionella</taxon>
    </lineage>
</organism>
<gene>
    <name evidence="2" type="ORF">Lbru_0282</name>
</gene>
<evidence type="ECO:0000313" key="2">
    <source>
        <dbReference type="EMBL" id="KTC87053.1"/>
    </source>
</evidence>
<dbReference type="STRING" id="29422.Lbru_0282"/>
<sequence>MSKDNSGASKLESTLRFFNSKLTDLNDKRLQLNRSKGLAKYLAKSQKNRRDFAPLDTSLGILSFSLYMLRFSANIGLLIQLILAESQERTDHKIRRDLCYSLVNDSLWCVVNLTQFFWLSYRNSNSAGLHGMQLETLAQFIDMLVIIIRYQQDKKEHDLKYNQSTSIERARLAIEWQNKELNFLRSLLTGLSIGIVFGLFSFSVVAVPLSPIVSAIVLLSSLLRVLIATEKDRQLIHQLKLNKNSPQQIMREELAMTNARLKDLNQITFNNFFLPIGLFLLLTTPLSLAIITCISMLLMHYLLANLINMKYSLNSSVSATTQPVEVTNLLKYV</sequence>
<keyword evidence="1" id="KW-0812">Transmembrane</keyword>
<dbReference type="OrthoDB" id="5651772at2"/>
<dbReference type="PATRIC" id="fig|29422.6.peg.295"/>
<comment type="caution">
    <text evidence="2">The sequence shown here is derived from an EMBL/GenBank/DDBJ whole genome shotgun (WGS) entry which is preliminary data.</text>
</comment>
<keyword evidence="1" id="KW-1133">Transmembrane helix</keyword>
<dbReference type="AlphaFoldDB" id="A0A0W0SV35"/>
<accession>A0A0W0SV35</accession>
<keyword evidence="1" id="KW-0472">Membrane</keyword>
<evidence type="ECO:0000313" key="3">
    <source>
        <dbReference type="Proteomes" id="UP000054742"/>
    </source>
</evidence>
<feature type="transmembrane region" description="Helical" evidence="1">
    <location>
        <begin position="187"/>
        <end position="206"/>
    </location>
</feature>
<dbReference type="EMBL" id="LNXV01000003">
    <property type="protein sequence ID" value="KTC87053.1"/>
    <property type="molecule type" value="Genomic_DNA"/>
</dbReference>
<reference evidence="2 3" key="1">
    <citation type="submission" date="2015-11" db="EMBL/GenBank/DDBJ databases">
        <title>Genomic analysis of 38 Legionella species identifies large and diverse effector repertoires.</title>
        <authorList>
            <person name="Burstein D."/>
            <person name="Amaro F."/>
            <person name="Zusman T."/>
            <person name="Lifshitz Z."/>
            <person name="Cohen O."/>
            <person name="Gilbert J.A."/>
            <person name="Pupko T."/>
            <person name="Shuman H.A."/>
            <person name="Segal G."/>
        </authorList>
    </citation>
    <scope>NUCLEOTIDE SEQUENCE [LARGE SCALE GENOMIC DNA]</scope>
    <source>
        <strain evidence="2 3">ATCC 43878</strain>
    </source>
</reference>
<feature type="transmembrane region" description="Helical" evidence="1">
    <location>
        <begin position="272"/>
        <end position="303"/>
    </location>
</feature>